<dbReference type="SMART" id="SM00744">
    <property type="entry name" value="RINGv"/>
    <property type="match status" value="1"/>
</dbReference>
<evidence type="ECO:0000313" key="7">
    <source>
        <dbReference type="EMBL" id="RKO88264.1"/>
    </source>
</evidence>
<evidence type="ECO:0000259" key="6">
    <source>
        <dbReference type="PROSITE" id="PS50089"/>
    </source>
</evidence>
<keyword evidence="2 4" id="KW-0863">Zinc-finger</keyword>
<dbReference type="PANTHER" id="PTHR15710">
    <property type="entry name" value="E3 UBIQUITIN-PROTEIN LIGASE PRAJA"/>
    <property type="match status" value="1"/>
</dbReference>
<dbReference type="InterPro" id="IPR001841">
    <property type="entry name" value="Znf_RING"/>
</dbReference>
<dbReference type="Pfam" id="PF13639">
    <property type="entry name" value="zf-RING_2"/>
    <property type="match status" value="1"/>
</dbReference>
<evidence type="ECO:0000256" key="2">
    <source>
        <dbReference type="ARBA" id="ARBA00022771"/>
    </source>
</evidence>
<dbReference type="SMART" id="SM00184">
    <property type="entry name" value="RING"/>
    <property type="match status" value="1"/>
</dbReference>
<dbReference type="EMBL" id="KZ996831">
    <property type="protein sequence ID" value="RKO88264.1"/>
    <property type="molecule type" value="Genomic_DNA"/>
</dbReference>
<evidence type="ECO:0000256" key="5">
    <source>
        <dbReference type="SAM" id="MobiDB-lite"/>
    </source>
</evidence>
<dbReference type="InterPro" id="IPR013083">
    <property type="entry name" value="Znf_RING/FYVE/PHD"/>
</dbReference>
<organism evidence="7 8">
    <name type="scientific">Blyttiomyces helicus</name>
    <dbReference type="NCBI Taxonomy" id="388810"/>
    <lineage>
        <taxon>Eukaryota</taxon>
        <taxon>Fungi</taxon>
        <taxon>Fungi incertae sedis</taxon>
        <taxon>Chytridiomycota</taxon>
        <taxon>Chytridiomycota incertae sedis</taxon>
        <taxon>Chytridiomycetes</taxon>
        <taxon>Chytridiomycetes incertae sedis</taxon>
        <taxon>Blyttiomyces</taxon>
    </lineage>
</organism>
<dbReference type="PANTHER" id="PTHR15710:SF234">
    <property type="entry name" value="RING-TYPE DOMAIN-CONTAINING PROTEIN"/>
    <property type="match status" value="1"/>
</dbReference>
<feature type="non-terminal residue" evidence="7">
    <location>
        <position position="94"/>
    </location>
</feature>
<dbReference type="AlphaFoldDB" id="A0A4P9W7C9"/>
<name>A0A4P9W7C9_9FUNG</name>
<keyword evidence="3" id="KW-0862">Zinc</keyword>
<gene>
    <name evidence="7" type="ORF">BDK51DRAFT_17719</name>
</gene>
<dbReference type="PROSITE" id="PS50089">
    <property type="entry name" value="ZF_RING_2"/>
    <property type="match status" value="1"/>
</dbReference>
<proteinExistence type="predicted"/>
<keyword evidence="8" id="KW-1185">Reference proteome</keyword>
<accession>A0A4P9W7C9</accession>
<dbReference type="OrthoDB" id="8062037at2759"/>
<reference evidence="8" key="1">
    <citation type="journal article" date="2018" name="Nat. Microbiol.">
        <title>Leveraging single-cell genomics to expand the fungal tree of life.</title>
        <authorList>
            <person name="Ahrendt S.R."/>
            <person name="Quandt C.A."/>
            <person name="Ciobanu D."/>
            <person name="Clum A."/>
            <person name="Salamov A."/>
            <person name="Andreopoulos B."/>
            <person name="Cheng J.F."/>
            <person name="Woyke T."/>
            <person name="Pelin A."/>
            <person name="Henrissat B."/>
            <person name="Reynolds N.K."/>
            <person name="Benny G.L."/>
            <person name="Smith M.E."/>
            <person name="James T.Y."/>
            <person name="Grigoriev I.V."/>
        </authorList>
    </citation>
    <scope>NUCLEOTIDE SEQUENCE [LARGE SCALE GENOMIC DNA]</scope>
</reference>
<feature type="domain" description="RING-type" evidence="6">
    <location>
        <begin position="38"/>
        <end position="91"/>
    </location>
</feature>
<keyword evidence="1" id="KW-0479">Metal-binding</keyword>
<dbReference type="InterPro" id="IPR011016">
    <property type="entry name" value="Znf_RING-CH"/>
</dbReference>
<protein>
    <recommendedName>
        <fullName evidence="6">RING-type domain-containing protein</fullName>
    </recommendedName>
</protein>
<evidence type="ECO:0000256" key="4">
    <source>
        <dbReference type="PROSITE-ProRule" id="PRU00175"/>
    </source>
</evidence>
<evidence type="ECO:0000256" key="3">
    <source>
        <dbReference type="ARBA" id="ARBA00022833"/>
    </source>
</evidence>
<dbReference type="SUPFAM" id="SSF57850">
    <property type="entry name" value="RING/U-box"/>
    <property type="match status" value="1"/>
</dbReference>
<evidence type="ECO:0000313" key="8">
    <source>
        <dbReference type="Proteomes" id="UP000269721"/>
    </source>
</evidence>
<dbReference type="Gene3D" id="3.30.40.10">
    <property type="entry name" value="Zinc/RING finger domain, C3HC4 (zinc finger)"/>
    <property type="match status" value="1"/>
</dbReference>
<evidence type="ECO:0000256" key="1">
    <source>
        <dbReference type="ARBA" id="ARBA00022723"/>
    </source>
</evidence>
<dbReference type="Proteomes" id="UP000269721">
    <property type="component" value="Unassembled WGS sequence"/>
</dbReference>
<feature type="region of interest" description="Disordered" evidence="5">
    <location>
        <begin position="1"/>
        <end position="30"/>
    </location>
</feature>
<dbReference type="GO" id="GO:0008270">
    <property type="term" value="F:zinc ion binding"/>
    <property type="evidence" value="ECO:0007669"/>
    <property type="project" value="UniProtKB-KW"/>
</dbReference>
<sequence length="94" mass="10676">MHRADTHLQGQPPASDAASRSLPGVNLSERRREKHKLCGICLDDFVLPAPGESHPEPESDEEILRMPCHHIFHRACLIRWLKTSGTCPHCRYEV</sequence>